<protein>
    <submittedName>
        <fullName evidence="2">Uncharacterized protein</fullName>
    </submittedName>
</protein>
<dbReference type="AlphaFoldDB" id="A0A3N4HV71"/>
<evidence type="ECO:0000256" key="1">
    <source>
        <dbReference type="SAM" id="MobiDB-lite"/>
    </source>
</evidence>
<dbReference type="EMBL" id="ML119724">
    <property type="protein sequence ID" value="RPA77579.1"/>
    <property type="molecule type" value="Genomic_DNA"/>
</dbReference>
<keyword evidence="3" id="KW-1185">Reference proteome</keyword>
<sequence length="323" mass="35484">MSRQNNSQYYAAHRPDEENEYYGPTHEYDENGNLYPAADVDPYAWLDDYRPFQLEPSGGTSNSTLTTATGFGAGFSTQQPPHLDFSGGFAPVPDTTGYASTRKQQPVQTGISYENYGTQQAAPSGYALGGDGEYYCNEQALVGTDTRTTAQVHKPSQIVYATPIYQPTQSPAGRPIPAVPRMGGYFGTQLQQTPGFSQIEHAQVTSYDRSARGGNPQANWLPDAGERVTITENPERLELITREHTTPEHRPTAAKRLGGHDGFEAVVLQSDVPVIDLDFVNRHMQRPEYPGPYFDEDGNPYYTVLCKPSSLSFDLGGANAKHC</sequence>
<name>A0A3N4HV71_ASCIM</name>
<evidence type="ECO:0000313" key="3">
    <source>
        <dbReference type="Proteomes" id="UP000275078"/>
    </source>
</evidence>
<reference evidence="2 3" key="1">
    <citation type="journal article" date="2018" name="Nat. Ecol. Evol.">
        <title>Pezizomycetes genomes reveal the molecular basis of ectomycorrhizal truffle lifestyle.</title>
        <authorList>
            <person name="Murat C."/>
            <person name="Payen T."/>
            <person name="Noel B."/>
            <person name="Kuo A."/>
            <person name="Morin E."/>
            <person name="Chen J."/>
            <person name="Kohler A."/>
            <person name="Krizsan K."/>
            <person name="Balestrini R."/>
            <person name="Da Silva C."/>
            <person name="Montanini B."/>
            <person name="Hainaut M."/>
            <person name="Levati E."/>
            <person name="Barry K.W."/>
            <person name="Belfiori B."/>
            <person name="Cichocki N."/>
            <person name="Clum A."/>
            <person name="Dockter R.B."/>
            <person name="Fauchery L."/>
            <person name="Guy J."/>
            <person name="Iotti M."/>
            <person name="Le Tacon F."/>
            <person name="Lindquist E.A."/>
            <person name="Lipzen A."/>
            <person name="Malagnac F."/>
            <person name="Mello A."/>
            <person name="Molinier V."/>
            <person name="Miyauchi S."/>
            <person name="Poulain J."/>
            <person name="Riccioni C."/>
            <person name="Rubini A."/>
            <person name="Sitrit Y."/>
            <person name="Splivallo R."/>
            <person name="Traeger S."/>
            <person name="Wang M."/>
            <person name="Zifcakova L."/>
            <person name="Wipf D."/>
            <person name="Zambonelli A."/>
            <person name="Paolocci F."/>
            <person name="Nowrousian M."/>
            <person name="Ottonello S."/>
            <person name="Baldrian P."/>
            <person name="Spatafora J.W."/>
            <person name="Henrissat B."/>
            <person name="Nagy L.G."/>
            <person name="Aury J.M."/>
            <person name="Wincker P."/>
            <person name="Grigoriev I.V."/>
            <person name="Bonfante P."/>
            <person name="Martin F.M."/>
        </authorList>
    </citation>
    <scope>NUCLEOTIDE SEQUENCE [LARGE SCALE GENOMIC DNA]</scope>
    <source>
        <strain evidence="2 3">RN42</strain>
    </source>
</reference>
<evidence type="ECO:0000313" key="2">
    <source>
        <dbReference type="EMBL" id="RPA77579.1"/>
    </source>
</evidence>
<proteinExistence type="predicted"/>
<gene>
    <name evidence="2" type="ORF">BJ508DRAFT_330074</name>
</gene>
<organism evidence="2 3">
    <name type="scientific">Ascobolus immersus RN42</name>
    <dbReference type="NCBI Taxonomy" id="1160509"/>
    <lineage>
        <taxon>Eukaryota</taxon>
        <taxon>Fungi</taxon>
        <taxon>Dikarya</taxon>
        <taxon>Ascomycota</taxon>
        <taxon>Pezizomycotina</taxon>
        <taxon>Pezizomycetes</taxon>
        <taxon>Pezizales</taxon>
        <taxon>Ascobolaceae</taxon>
        <taxon>Ascobolus</taxon>
    </lineage>
</organism>
<dbReference type="Proteomes" id="UP000275078">
    <property type="component" value="Unassembled WGS sequence"/>
</dbReference>
<feature type="region of interest" description="Disordered" evidence="1">
    <location>
        <begin position="1"/>
        <end position="26"/>
    </location>
</feature>
<accession>A0A3N4HV71</accession>